<dbReference type="Pfam" id="PF01734">
    <property type="entry name" value="Patatin"/>
    <property type="match status" value="1"/>
</dbReference>
<dbReference type="PANTHER" id="PTHR14226">
    <property type="entry name" value="NEUROPATHY TARGET ESTERASE/SWISS CHEESE D.MELANOGASTER"/>
    <property type="match status" value="1"/>
</dbReference>
<keyword evidence="7" id="KW-0732">Signal</keyword>
<evidence type="ECO:0000256" key="4">
    <source>
        <dbReference type="ARBA" id="ARBA00023098"/>
    </source>
</evidence>
<evidence type="ECO:0000313" key="10">
    <source>
        <dbReference type="Proteomes" id="UP000644693"/>
    </source>
</evidence>
<comment type="subcellular location">
    <subcellularLocation>
        <location evidence="1">Membrane</location>
    </subcellularLocation>
</comment>
<dbReference type="InterPro" id="IPR000184">
    <property type="entry name" value="Bac_surfAg_D15"/>
</dbReference>
<evidence type="ECO:0000313" key="9">
    <source>
        <dbReference type="EMBL" id="GHD32652.1"/>
    </source>
</evidence>
<feature type="signal peptide" evidence="7">
    <location>
        <begin position="1"/>
        <end position="17"/>
    </location>
</feature>
<organism evidence="9 10">
    <name type="scientific">Parahalioglobus pacificus</name>
    <dbReference type="NCBI Taxonomy" id="930806"/>
    <lineage>
        <taxon>Bacteria</taxon>
        <taxon>Pseudomonadati</taxon>
        <taxon>Pseudomonadota</taxon>
        <taxon>Gammaproteobacteria</taxon>
        <taxon>Cellvibrionales</taxon>
        <taxon>Halieaceae</taxon>
        <taxon>Parahalioglobus</taxon>
    </lineage>
</organism>
<dbReference type="AlphaFoldDB" id="A0A919CL51"/>
<gene>
    <name evidence="9" type="primary">plpD</name>
    <name evidence="9" type="ORF">GCM10007053_17200</name>
</gene>
<keyword evidence="2 6" id="KW-0378">Hydrolase</keyword>
<evidence type="ECO:0000256" key="3">
    <source>
        <dbReference type="ARBA" id="ARBA00022963"/>
    </source>
</evidence>
<evidence type="ECO:0000256" key="1">
    <source>
        <dbReference type="ARBA" id="ARBA00004370"/>
    </source>
</evidence>
<evidence type="ECO:0000256" key="6">
    <source>
        <dbReference type="PROSITE-ProRule" id="PRU01161"/>
    </source>
</evidence>
<keyword evidence="10" id="KW-1185">Reference proteome</keyword>
<dbReference type="GO" id="GO:0019867">
    <property type="term" value="C:outer membrane"/>
    <property type="evidence" value="ECO:0007669"/>
    <property type="project" value="InterPro"/>
</dbReference>
<dbReference type="InterPro" id="IPR002641">
    <property type="entry name" value="PNPLA_dom"/>
</dbReference>
<reference evidence="9" key="2">
    <citation type="submission" date="2020-09" db="EMBL/GenBank/DDBJ databases">
        <authorList>
            <person name="Sun Q."/>
            <person name="Kim S."/>
        </authorList>
    </citation>
    <scope>NUCLEOTIDE SEQUENCE</scope>
    <source>
        <strain evidence="9">KCTC 23430</strain>
    </source>
</reference>
<feature type="short sequence motif" description="GXSXG" evidence="6">
    <location>
        <begin position="64"/>
        <end position="68"/>
    </location>
</feature>
<feature type="short sequence motif" description="GXGXXG" evidence="6">
    <location>
        <begin position="37"/>
        <end position="42"/>
    </location>
</feature>
<feature type="active site" description="Nucleophile" evidence="6">
    <location>
        <position position="66"/>
    </location>
</feature>
<protein>
    <submittedName>
        <fullName evidence="9">Patatin</fullName>
    </submittedName>
</protein>
<dbReference type="PROSITE" id="PS51635">
    <property type="entry name" value="PNPLA"/>
    <property type="match status" value="1"/>
</dbReference>
<dbReference type="GO" id="GO:0016042">
    <property type="term" value="P:lipid catabolic process"/>
    <property type="evidence" value="ECO:0007669"/>
    <property type="project" value="UniProtKB-UniRule"/>
</dbReference>
<dbReference type="RefSeq" id="WP_189477147.1">
    <property type="nucleotide sequence ID" value="NZ_BMYM01000001.1"/>
</dbReference>
<accession>A0A919CL51</accession>
<evidence type="ECO:0000256" key="2">
    <source>
        <dbReference type="ARBA" id="ARBA00022801"/>
    </source>
</evidence>
<dbReference type="Proteomes" id="UP000644693">
    <property type="component" value="Unassembled WGS sequence"/>
</dbReference>
<dbReference type="Pfam" id="PF01103">
    <property type="entry name" value="Omp85"/>
    <property type="match status" value="1"/>
</dbReference>
<comment type="caution">
    <text evidence="9">The sequence shown here is derived from an EMBL/GenBank/DDBJ whole genome shotgun (WGS) entry which is preliminary data.</text>
</comment>
<dbReference type="InterPro" id="IPR050301">
    <property type="entry name" value="NTE"/>
</dbReference>
<dbReference type="Gene3D" id="3.40.1090.10">
    <property type="entry name" value="Cytosolic phospholipase A2 catalytic domain"/>
    <property type="match status" value="2"/>
</dbReference>
<name>A0A919CL51_9GAMM</name>
<evidence type="ECO:0000256" key="7">
    <source>
        <dbReference type="SAM" id="SignalP"/>
    </source>
</evidence>
<dbReference type="PANTHER" id="PTHR14226:SF29">
    <property type="entry name" value="NEUROPATHY TARGET ESTERASE SWS"/>
    <property type="match status" value="1"/>
</dbReference>
<keyword evidence="4 6" id="KW-0443">Lipid metabolism</keyword>
<dbReference type="GO" id="GO:0016787">
    <property type="term" value="F:hydrolase activity"/>
    <property type="evidence" value="ECO:0007669"/>
    <property type="project" value="UniProtKB-UniRule"/>
</dbReference>
<feature type="chain" id="PRO_5036927813" evidence="7">
    <location>
        <begin position="18"/>
        <end position="750"/>
    </location>
</feature>
<sequence length="750" mass="82564">MRVYMLCLLLLIPNAWGNESAVPDTNGELRVGLVLAGGGARGIAHVGVIKALEEMQIPVHAVAGTSMGALVGGMYAAGMNSDQLLEVVQTMDWGQAFQDSLERGDKPQRRKEDDYDYPTSIRFSLSEGSLTMPLGLIQGQQVRQIIKALMRDVAHVDDFDELPTPYRAVATDIETGRAYVFNRGDIVTAMRASMSIPGLLAPVEHEGMLLVDGGIANNIPVDIARSMGVDRLIVVDIGTPLRSRDSIDSVVAVADQMVGFLTRRNSELQLSTLSKTDVLISPTLEGIGMLDFEDTDAIYEAGYQAAKQLGGELDELTVSEATWGEFVAARRLSAPPELAIERIAINNNSPVSDDMIRVRLTQQTGELLDREQLNDDLASIYALDYWELIDFDVREQDGQNTLFVNAYERNSESRLKFGLNLITDMDGASEFNLGTSYLWQGLNDLGGEFYARGQVGDTINLVGQFYQPIDLEQRFFVETQLDYVDYDVFTIGPEFDPSDTLGNWRVRQYRGEAAVGSNIRNRTQLRLGLRQASGEYRIDVSSSENLPEEDFREGSVYASLRYDGLDKLFFPTEGGFLFAEYEAVEDGLGADNTFQRWRAMGQAAYSFGADKDHTVIVTARTGQSLGATNEPQNYYQLGGLFNVSGLPQNYFSGRQMAFAMVQYQKRLSDNSVLPIDLPVYAGFSIEGGQLWSDRSKVDFGDLVGAGSIYLGIDSPLGPLFLGLGSAEGDFDALYLSLGWPFLTNQGQIGR</sequence>
<evidence type="ECO:0000259" key="8">
    <source>
        <dbReference type="PROSITE" id="PS51635"/>
    </source>
</evidence>
<feature type="active site" description="Proton acceptor" evidence="6">
    <location>
        <position position="212"/>
    </location>
</feature>
<proteinExistence type="predicted"/>
<feature type="domain" description="PNPLA" evidence="8">
    <location>
        <begin position="33"/>
        <end position="225"/>
    </location>
</feature>
<dbReference type="EMBL" id="BMYM01000001">
    <property type="protein sequence ID" value="GHD32652.1"/>
    <property type="molecule type" value="Genomic_DNA"/>
</dbReference>
<dbReference type="CDD" id="cd07205">
    <property type="entry name" value="Pat_PNPLA6_PNPLA7_NTE1_like"/>
    <property type="match status" value="1"/>
</dbReference>
<keyword evidence="5" id="KW-0472">Membrane</keyword>
<dbReference type="InterPro" id="IPR016035">
    <property type="entry name" value="Acyl_Trfase/lysoPLipase"/>
</dbReference>
<keyword evidence="3 6" id="KW-0442">Lipid degradation</keyword>
<dbReference type="Gene3D" id="2.40.160.50">
    <property type="entry name" value="membrane protein fhac: a member of the omp85/tpsb transporter family"/>
    <property type="match status" value="1"/>
</dbReference>
<evidence type="ECO:0000256" key="5">
    <source>
        <dbReference type="ARBA" id="ARBA00023136"/>
    </source>
</evidence>
<feature type="short sequence motif" description="DGA/G" evidence="6">
    <location>
        <begin position="212"/>
        <end position="214"/>
    </location>
</feature>
<dbReference type="SUPFAM" id="SSF52151">
    <property type="entry name" value="FabD/lysophospholipase-like"/>
    <property type="match status" value="1"/>
</dbReference>
<dbReference type="Gene3D" id="3.10.20.310">
    <property type="entry name" value="membrane protein fhac"/>
    <property type="match status" value="1"/>
</dbReference>
<reference evidence="9" key="1">
    <citation type="journal article" date="2014" name="Int. J. Syst. Evol. Microbiol.">
        <title>Complete genome sequence of Corynebacterium casei LMG S-19264T (=DSM 44701T), isolated from a smear-ripened cheese.</title>
        <authorList>
            <consortium name="US DOE Joint Genome Institute (JGI-PGF)"/>
            <person name="Walter F."/>
            <person name="Albersmeier A."/>
            <person name="Kalinowski J."/>
            <person name="Ruckert C."/>
        </authorList>
    </citation>
    <scope>NUCLEOTIDE SEQUENCE</scope>
    <source>
        <strain evidence="9">KCTC 23430</strain>
    </source>
</reference>